<proteinExistence type="predicted"/>
<name>A0A6J7X184_9CAUD</name>
<sequence length="33" mass="3804">MDTELEEGWEEAFAEMDALFTEAGIWEVLNVVE</sequence>
<dbReference type="EMBL" id="LR798323">
    <property type="protein sequence ID" value="CAB5223947.1"/>
    <property type="molecule type" value="Genomic_DNA"/>
</dbReference>
<reference evidence="1" key="1">
    <citation type="submission" date="2020-05" db="EMBL/GenBank/DDBJ databases">
        <authorList>
            <person name="Chiriac C."/>
            <person name="Salcher M."/>
            <person name="Ghai R."/>
            <person name="Kavagutti S V."/>
        </authorList>
    </citation>
    <scope>NUCLEOTIDE SEQUENCE</scope>
</reference>
<gene>
    <name evidence="1" type="ORF">UFOVP390_22</name>
</gene>
<protein>
    <submittedName>
        <fullName evidence="1">Uncharacterized protein</fullName>
    </submittedName>
</protein>
<organism evidence="1">
    <name type="scientific">uncultured Caudovirales phage</name>
    <dbReference type="NCBI Taxonomy" id="2100421"/>
    <lineage>
        <taxon>Viruses</taxon>
        <taxon>Duplodnaviria</taxon>
        <taxon>Heunggongvirae</taxon>
        <taxon>Uroviricota</taxon>
        <taxon>Caudoviricetes</taxon>
        <taxon>Peduoviridae</taxon>
        <taxon>Maltschvirus</taxon>
        <taxon>Maltschvirus maltsch</taxon>
    </lineage>
</organism>
<accession>A0A6J7X184</accession>
<evidence type="ECO:0000313" key="1">
    <source>
        <dbReference type="EMBL" id="CAB5223947.1"/>
    </source>
</evidence>